<gene>
    <name evidence="3" type="ORF">chiPu_0022778</name>
</gene>
<sequence>LLNQLKGNLEEENRHLLQQIAALSEDNHTLLKKTVESKDQFHEEQRQYLDKLNELRREKQKLVEKIMDQYRVIDPALPRRKGNWIADKMKRLIKPRKDLSKDQLRPILINPGGGLDTADDAPPTETPEQLQTSSRAVGMATTAQPPLP</sequence>
<dbReference type="EMBL" id="BEZZ01011120">
    <property type="protein sequence ID" value="GCC39442.1"/>
    <property type="molecule type" value="Genomic_DNA"/>
</dbReference>
<feature type="coiled-coil region" evidence="1">
    <location>
        <begin position="6"/>
        <end position="72"/>
    </location>
</feature>
<feature type="compositionally biased region" description="Polar residues" evidence="2">
    <location>
        <begin position="126"/>
        <end position="148"/>
    </location>
</feature>
<feature type="non-terminal residue" evidence="3">
    <location>
        <position position="1"/>
    </location>
</feature>
<dbReference type="GO" id="GO:0031122">
    <property type="term" value="P:cytoplasmic microtubule organization"/>
    <property type="evidence" value="ECO:0007669"/>
    <property type="project" value="TreeGrafter"/>
</dbReference>
<organism evidence="3 4">
    <name type="scientific">Chiloscyllium punctatum</name>
    <name type="common">Brownbanded bambooshark</name>
    <name type="synonym">Hemiscyllium punctatum</name>
    <dbReference type="NCBI Taxonomy" id="137246"/>
    <lineage>
        <taxon>Eukaryota</taxon>
        <taxon>Metazoa</taxon>
        <taxon>Chordata</taxon>
        <taxon>Craniata</taxon>
        <taxon>Vertebrata</taxon>
        <taxon>Chondrichthyes</taxon>
        <taxon>Elasmobranchii</taxon>
        <taxon>Galeomorphii</taxon>
        <taxon>Galeoidea</taxon>
        <taxon>Orectolobiformes</taxon>
        <taxon>Hemiscylliidae</taxon>
        <taxon>Chiloscyllium</taxon>
    </lineage>
</organism>
<keyword evidence="4" id="KW-1185">Reference proteome</keyword>
<name>A0A401TA16_CHIPU</name>
<dbReference type="Proteomes" id="UP000287033">
    <property type="component" value="Unassembled WGS sequence"/>
</dbReference>
<accession>A0A401TA16</accession>
<dbReference type="PANTHER" id="PTHR18947">
    <property type="entry name" value="HOOK PROTEINS"/>
    <property type="match status" value="1"/>
</dbReference>
<feature type="region of interest" description="Disordered" evidence="2">
    <location>
        <begin position="103"/>
        <end position="148"/>
    </location>
</feature>
<reference evidence="3 4" key="1">
    <citation type="journal article" date="2018" name="Nat. Ecol. Evol.">
        <title>Shark genomes provide insights into elasmobranch evolution and the origin of vertebrates.</title>
        <authorList>
            <person name="Hara Y"/>
            <person name="Yamaguchi K"/>
            <person name="Onimaru K"/>
            <person name="Kadota M"/>
            <person name="Koyanagi M"/>
            <person name="Keeley SD"/>
            <person name="Tatsumi K"/>
            <person name="Tanaka K"/>
            <person name="Motone F"/>
            <person name="Kageyama Y"/>
            <person name="Nozu R"/>
            <person name="Adachi N"/>
            <person name="Nishimura O"/>
            <person name="Nakagawa R"/>
            <person name="Tanegashima C"/>
            <person name="Kiyatake I"/>
            <person name="Matsumoto R"/>
            <person name="Murakumo K"/>
            <person name="Nishida K"/>
            <person name="Terakita A"/>
            <person name="Kuratani S"/>
            <person name="Sato K"/>
            <person name="Hyodo S Kuraku.S."/>
        </authorList>
    </citation>
    <scope>NUCLEOTIDE SEQUENCE [LARGE SCALE GENOMIC DNA]</scope>
</reference>
<protein>
    <submittedName>
        <fullName evidence="3">Uncharacterized protein</fullName>
    </submittedName>
</protein>
<dbReference type="GO" id="GO:0008017">
    <property type="term" value="F:microtubule binding"/>
    <property type="evidence" value="ECO:0007669"/>
    <property type="project" value="TreeGrafter"/>
</dbReference>
<proteinExistence type="predicted"/>
<dbReference type="GO" id="GO:0030705">
    <property type="term" value="P:cytoskeleton-dependent intracellular transport"/>
    <property type="evidence" value="ECO:0007669"/>
    <property type="project" value="TreeGrafter"/>
</dbReference>
<evidence type="ECO:0000256" key="1">
    <source>
        <dbReference type="SAM" id="Coils"/>
    </source>
</evidence>
<comment type="caution">
    <text evidence="3">The sequence shown here is derived from an EMBL/GenBank/DDBJ whole genome shotgun (WGS) entry which is preliminary data.</text>
</comment>
<keyword evidence="1" id="KW-0175">Coiled coil</keyword>
<dbReference type="AlphaFoldDB" id="A0A401TA16"/>
<dbReference type="GO" id="GO:0005813">
    <property type="term" value="C:centrosome"/>
    <property type="evidence" value="ECO:0007669"/>
    <property type="project" value="TreeGrafter"/>
</dbReference>
<evidence type="ECO:0000313" key="3">
    <source>
        <dbReference type="EMBL" id="GCC39442.1"/>
    </source>
</evidence>
<feature type="non-terminal residue" evidence="3">
    <location>
        <position position="148"/>
    </location>
</feature>
<dbReference type="OrthoDB" id="10254988at2759"/>
<evidence type="ECO:0000256" key="2">
    <source>
        <dbReference type="SAM" id="MobiDB-lite"/>
    </source>
</evidence>
<dbReference type="STRING" id="137246.A0A401TA16"/>
<evidence type="ECO:0000313" key="4">
    <source>
        <dbReference type="Proteomes" id="UP000287033"/>
    </source>
</evidence>
<dbReference type="PANTHER" id="PTHR18947:SF35">
    <property type="entry name" value="COILED-COIL DOMAIN-CONTAINING PROTEIN 88B"/>
    <property type="match status" value="1"/>
</dbReference>
<dbReference type="GO" id="GO:0051959">
    <property type="term" value="F:dynein light intermediate chain binding"/>
    <property type="evidence" value="ECO:0007669"/>
    <property type="project" value="TreeGrafter"/>
</dbReference>
<dbReference type="GO" id="GO:0005737">
    <property type="term" value="C:cytoplasm"/>
    <property type="evidence" value="ECO:0007669"/>
    <property type="project" value="TreeGrafter"/>
</dbReference>